<reference evidence="2 3" key="1">
    <citation type="submission" date="2016-10" db="EMBL/GenBank/DDBJ databases">
        <authorList>
            <person name="de Groot N.N."/>
        </authorList>
    </citation>
    <scope>NUCLEOTIDE SEQUENCE [LARGE SCALE GENOMIC DNA]</scope>
    <source>
        <strain evidence="2 3">LMG 27731</strain>
    </source>
</reference>
<evidence type="ECO:0000313" key="4">
    <source>
        <dbReference type="Proteomes" id="UP000674425"/>
    </source>
</evidence>
<evidence type="ECO:0000313" key="2">
    <source>
        <dbReference type="EMBL" id="SFU19367.1"/>
    </source>
</evidence>
<name>A0A1I7E5Z9_9BURK</name>
<gene>
    <name evidence="1" type="ORF">R69658_03055</name>
    <name evidence="2" type="ORF">SAMN05192563_101452</name>
</gene>
<accession>A0A1I7E5Z9</accession>
<dbReference type="AlphaFoldDB" id="A0A1I7E5Z9"/>
<sequence length="90" mass="10424">MSPITVNSAPERVRFAQQSLRSVVEKWLRPTPAAPARVSDFSRMAIGGTRFVRVEVSRQERRVSFLFFRHIDGTWNVFPPATPRPMTKFY</sequence>
<dbReference type="Proteomes" id="UP000674425">
    <property type="component" value="Unassembled WGS sequence"/>
</dbReference>
<keyword evidence="4" id="KW-1185">Reference proteome</keyword>
<protein>
    <submittedName>
        <fullName evidence="2">Uncharacterized protein</fullName>
    </submittedName>
</protein>
<dbReference type="EMBL" id="FPBH01000014">
    <property type="protein sequence ID" value="SFU19367.1"/>
    <property type="molecule type" value="Genomic_DNA"/>
</dbReference>
<dbReference type="EMBL" id="CAJNAU010000025">
    <property type="protein sequence ID" value="CAE6758432.1"/>
    <property type="molecule type" value="Genomic_DNA"/>
</dbReference>
<evidence type="ECO:0000313" key="3">
    <source>
        <dbReference type="Proteomes" id="UP000198844"/>
    </source>
</evidence>
<organism evidence="2 3">
    <name type="scientific">Paraburkholderia aspalathi</name>
    <dbReference type="NCBI Taxonomy" id="1324617"/>
    <lineage>
        <taxon>Bacteria</taxon>
        <taxon>Pseudomonadati</taxon>
        <taxon>Pseudomonadota</taxon>
        <taxon>Betaproteobacteria</taxon>
        <taxon>Burkholderiales</taxon>
        <taxon>Burkholderiaceae</taxon>
        <taxon>Paraburkholderia</taxon>
    </lineage>
</organism>
<proteinExistence type="predicted"/>
<reference evidence="1 4" key="2">
    <citation type="submission" date="2021-02" db="EMBL/GenBank/DDBJ databases">
        <authorList>
            <person name="Vanwijnsberghe S."/>
        </authorList>
    </citation>
    <scope>NUCLEOTIDE SEQUENCE [LARGE SCALE GENOMIC DNA]</scope>
    <source>
        <strain evidence="1 4">R-69658</strain>
    </source>
</reference>
<dbReference type="Proteomes" id="UP000198844">
    <property type="component" value="Unassembled WGS sequence"/>
</dbReference>
<evidence type="ECO:0000313" key="1">
    <source>
        <dbReference type="EMBL" id="CAE6758432.1"/>
    </source>
</evidence>